<dbReference type="OrthoDB" id="10058186at2759"/>
<protein>
    <submittedName>
        <fullName evidence="3">Glycoside hydrolase family 64 protein</fullName>
    </submittedName>
</protein>
<feature type="region of interest" description="Disordered" evidence="1">
    <location>
        <begin position="1"/>
        <end position="84"/>
    </location>
</feature>
<dbReference type="PANTHER" id="PTHR38165">
    <property type="match status" value="1"/>
</dbReference>
<accession>A0A9W7SWL4</accession>
<dbReference type="GO" id="GO:0016787">
    <property type="term" value="F:hydrolase activity"/>
    <property type="evidence" value="ECO:0007669"/>
    <property type="project" value="UniProtKB-KW"/>
</dbReference>
<evidence type="ECO:0000313" key="3">
    <source>
        <dbReference type="EMBL" id="KAH9836437.1"/>
    </source>
</evidence>
<proteinExistence type="predicted"/>
<organism evidence="3 4">
    <name type="scientific">Teratosphaeria destructans</name>
    <dbReference type="NCBI Taxonomy" id="418781"/>
    <lineage>
        <taxon>Eukaryota</taxon>
        <taxon>Fungi</taxon>
        <taxon>Dikarya</taxon>
        <taxon>Ascomycota</taxon>
        <taxon>Pezizomycotina</taxon>
        <taxon>Dothideomycetes</taxon>
        <taxon>Dothideomycetidae</taxon>
        <taxon>Mycosphaerellales</taxon>
        <taxon>Teratosphaeriaceae</taxon>
        <taxon>Teratosphaeria</taxon>
    </lineage>
</organism>
<evidence type="ECO:0000259" key="2">
    <source>
        <dbReference type="PROSITE" id="PS52006"/>
    </source>
</evidence>
<comment type="caution">
    <text evidence="3">The sequence shown here is derived from an EMBL/GenBank/DDBJ whole genome shotgun (WGS) entry which is preliminary data.</text>
</comment>
<dbReference type="Gene3D" id="2.60.110.10">
    <property type="entry name" value="Thaumatin"/>
    <property type="match status" value="1"/>
</dbReference>
<name>A0A9W7SWL4_9PEZI</name>
<dbReference type="PANTHER" id="PTHR38165:SF1">
    <property type="entry name" value="GLUCANASE B"/>
    <property type="match status" value="1"/>
</dbReference>
<dbReference type="EMBL" id="RIBY02000868">
    <property type="protein sequence ID" value="KAH9836437.1"/>
    <property type="molecule type" value="Genomic_DNA"/>
</dbReference>
<evidence type="ECO:0000256" key="1">
    <source>
        <dbReference type="SAM" id="MobiDB-lite"/>
    </source>
</evidence>
<dbReference type="AlphaFoldDB" id="A0A9W7SWL4"/>
<dbReference type="PROSITE" id="PS52006">
    <property type="entry name" value="GH64"/>
    <property type="match status" value="1"/>
</dbReference>
<dbReference type="InterPro" id="IPR032477">
    <property type="entry name" value="Glyco_hydro_64"/>
</dbReference>
<reference evidence="3 4" key="2">
    <citation type="journal article" date="2021" name="Curr. Genet.">
        <title>Genetic response to nitrogen starvation in the aggressive Eucalyptus foliar pathogen Teratosphaeria destructans.</title>
        <authorList>
            <person name="Havenga M."/>
            <person name="Wingfield B.D."/>
            <person name="Wingfield M.J."/>
            <person name="Dreyer L.L."/>
            <person name="Roets F."/>
            <person name="Aylward J."/>
        </authorList>
    </citation>
    <scope>NUCLEOTIDE SEQUENCE [LARGE SCALE GENOMIC DNA]</scope>
    <source>
        <strain evidence="3">CMW44962</strain>
    </source>
</reference>
<evidence type="ECO:0000313" key="4">
    <source>
        <dbReference type="Proteomes" id="UP001138500"/>
    </source>
</evidence>
<reference evidence="3 4" key="1">
    <citation type="journal article" date="2018" name="IMA Fungus">
        <title>IMA Genome-F 10: Nine draft genome sequences of Claviceps purpurea s.lat., including C. arundinis, C. humidiphila, and C. cf. spartinae, pseudomolecules for the pitch canker pathogen Fusarium circinatum, draft genome of Davidsoniella eucalypti, Grosmannia galeiformis, Quambalaria eucalypti, and Teratosphaeria destructans.</title>
        <authorList>
            <person name="Wingfield B.D."/>
            <person name="Liu M."/>
            <person name="Nguyen H.D."/>
            <person name="Lane F.A."/>
            <person name="Morgan S.W."/>
            <person name="De Vos L."/>
            <person name="Wilken P.M."/>
            <person name="Duong T.A."/>
            <person name="Aylward J."/>
            <person name="Coetzee M.P."/>
            <person name="Dadej K."/>
            <person name="De Beer Z.W."/>
            <person name="Findlay W."/>
            <person name="Havenga M."/>
            <person name="Kolarik M."/>
            <person name="Menzies J.G."/>
            <person name="Naidoo K."/>
            <person name="Pochopski O."/>
            <person name="Shoukouhi P."/>
            <person name="Santana Q.C."/>
            <person name="Seifert K.A."/>
            <person name="Soal N."/>
            <person name="Steenkamp E.T."/>
            <person name="Tatham C.T."/>
            <person name="van der Nest M.A."/>
            <person name="Wingfield M.J."/>
        </authorList>
    </citation>
    <scope>NUCLEOTIDE SEQUENCE [LARGE SCALE GENOMIC DNA]</scope>
    <source>
        <strain evidence="3">CMW44962</strain>
    </source>
</reference>
<dbReference type="InterPro" id="IPR037398">
    <property type="entry name" value="Glyco_hydro_64_fam"/>
</dbReference>
<feature type="domain" description="GH64" evidence="2">
    <location>
        <begin position="89"/>
        <end position="436"/>
    </location>
</feature>
<sequence length="457" mass="47382">MASFMSRIKRMLGRGADKQRQQQPLPSPPPKTTKVQAPNTQSATSPTAAAQPAGPPTVAVPSSKNPPDRPQASDRRTAATKSTAVATTASTLQVALQNQTSSSTVYAYISKYLYPPIGAPPTLQPAHRTPPPTPPAGQAINNNNAVVLIESDGKTPYYPPSPSTNGTAIGANVSIALGAPGNTVTCTIPQIAGGRICSSSTRAGLVEPSVFNPSDPNYTTNFGFCEFTYNSAQLFINISYVDFVGPPIALTLQDSSGATQHVSGMNASGPSAVASGLTAQTQKDGQPWSSLIVKSASGSLLRILSPNSGIELNPSWFSNYWSSYVDQVYAQYATAPLTVDTQASFGNVAGSGNPLNYGAGGTFAKPSAADIFSNSTGPTLLLSNNTPNGTTPSQYYTNATTNHYARILHATNLDGLGYTFPYDDVTPDGGVPQEGAVYSSSPSLLTVAVGGSNAYKS</sequence>
<dbReference type="Pfam" id="PF16483">
    <property type="entry name" value="Glyco_hydro_64"/>
    <property type="match status" value="1"/>
</dbReference>
<feature type="compositionally biased region" description="Low complexity" evidence="1">
    <location>
        <begin position="37"/>
        <end position="61"/>
    </location>
</feature>
<dbReference type="Proteomes" id="UP001138500">
    <property type="component" value="Unassembled WGS sequence"/>
</dbReference>
<keyword evidence="4" id="KW-1185">Reference proteome</keyword>
<dbReference type="InterPro" id="IPR037176">
    <property type="entry name" value="Osmotin/thaumatin-like_sf"/>
</dbReference>
<gene>
    <name evidence="3" type="ORF">Tdes44962_MAKER08469</name>
</gene>
<keyword evidence="3" id="KW-0378">Hydrolase</keyword>